<feature type="region of interest" description="Disordered" evidence="1">
    <location>
        <begin position="133"/>
        <end position="159"/>
    </location>
</feature>
<organism evidence="2 3">
    <name type="scientific">Candidatus Uhrbacteria bacterium RIFCSPHIGHO2_12_FULL_60_25</name>
    <dbReference type="NCBI Taxonomy" id="1802399"/>
    <lineage>
        <taxon>Bacteria</taxon>
        <taxon>Candidatus Uhriibacteriota</taxon>
    </lineage>
</organism>
<dbReference type="STRING" id="1802399.A3E39_00320"/>
<comment type="caution">
    <text evidence="2">The sequence shown here is derived from an EMBL/GenBank/DDBJ whole genome shotgun (WGS) entry which is preliminary data.</text>
</comment>
<accession>A0A1F7ULQ8</accession>
<sequence>MGELNWRTEVTVYNLPDTEEKLWVVFHHDAPAGHSPATRKVLRYRGDVYWSLWVPLDVVKRFIANPSREDGYYRLHGRYNSQNGDPYRYILTQINVDQFVPAMTGLIALLEQATIEPGKSVRFERVQQSDEWLNAATHPPKPRDAPPFFPSKRRHRRRW</sequence>
<dbReference type="Proteomes" id="UP000176603">
    <property type="component" value="Unassembled WGS sequence"/>
</dbReference>
<gene>
    <name evidence="2" type="ORF">A3E39_00320</name>
</gene>
<protein>
    <submittedName>
        <fullName evidence="2">Uncharacterized protein</fullName>
    </submittedName>
</protein>
<reference evidence="2 3" key="1">
    <citation type="journal article" date="2016" name="Nat. Commun.">
        <title>Thousands of microbial genomes shed light on interconnected biogeochemical processes in an aquifer system.</title>
        <authorList>
            <person name="Anantharaman K."/>
            <person name="Brown C.T."/>
            <person name="Hug L.A."/>
            <person name="Sharon I."/>
            <person name="Castelle C.J."/>
            <person name="Probst A.J."/>
            <person name="Thomas B.C."/>
            <person name="Singh A."/>
            <person name="Wilkins M.J."/>
            <person name="Karaoz U."/>
            <person name="Brodie E.L."/>
            <person name="Williams K.H."/>
            <person name="Hubbard S.S."/>
            <person name="Banfield J.F."/>
        </authorList>
    </citation>
    <scope>NUCLEOTIDE SEQUENCE [LARGE SCALE GENOMIC DNA]</scope>
</reference>
<dbReference type="AlphaFoldDB" id="A0A1F7ULQ8"/>
<evidence type="ECO:0000256" key="1">
    <source>
        <dbReference type="SAM" id="MobiDB-lite"/>
    </source>
</evidence>
<evidence type="ECO:0000313" key="3">
    <source>
        <dbReference type="Proteomes" id="UP000176603"/>
    </source>
</evidence>
<name>A0A1F7ULQ8_9BACT</name>
<dbReference type="EMBL" id="MGEH01000015">
    <property type="protein sequence ID" value="OGL79213.1"/>
    <property type="molecule type" value="Genomic_DNA"/>
</dbReference>
<proteinExistence type="predicted"/>
<evidence type="ECO:0000313" key="2">
    <source>
        <dbReference type="EMBL" id="OGL79213.1"/>
    </source>
</evidence>